<dbReference type="Proteomes" id="UP000219688">
    <property type="component" value="Unassembled WGS sequence"/>
</dbReference>
<sequence>MDYREAMTGSWVMWDDRCTTYDFGPGHPMHPSRLDLTYRLSRSLGLLDHDDVTVASFPVATDEQLLTVHTPELVAAVRAASLDPRGATGRHGVGTDDTPAFAGMHEASALAVGATVAACEAVWDGRARHAVNIAGGLHHAMPDTASGFCVYNDISVGIRRLLELGARRVAYIDLDVHHGDGVERSFWDDERVLTVSVHETGRALFPGTGFPADTGGPRARDSAVNVALPPGTGDEGWLRAFAAVVPAVVRAFRPDVIVSQHGCDSHFSDPLAHLAVSTDAMAVSQGWVRDLALSSTAQGRWVALGGGGYELVGVVPRAWTHLVGVVTGRPVDVTTVVPEEWRRHVEQTYGRTPPTSMGDRDGRPIRYGEWSEGYHPEDPVDSAIMATRRAVFPGWGLDPYFD</sequence>
<dbReference type="AlphaFoldDB" id="A0A285VQL7"/>
<feature type="domain" description="Histone deacetylase" evidence="5">
    <location>
        <begin position="27"/>
        <end position="324"/>
    </location>
</feature>
<dbReference type="SUPFAM" id="SSF52768">
    <property type="entry name" value="Arginase/deacetylase"/>
    <property type="match status" value="1"/>
</dbReference>
<evidence type="ECO:0000256" key="4">
    <source>
        <dbReference type="ARBA" id="ARBA00022627"/>
    </source>
</evidence>
<dbReference type="EMBL" id="OBQK01000007">
    <property type="protein sequence ID" value="SOC56359.1"/>
    <property type="molecule type" value="Genomic_DNA"/>
</dbReference>
<dbReference type="PRINTS" id="PR01272">
    <property type="entry name" value="ACUCPROTEIN"/>
</dbReference>
<dbReference type="PANTHER" id="PTHR10625:SF10">
    <property type="entry name" value="HISTONE DEACETYLASE HDAC1"/>
    <property type="match status" value="1"/>
</dbReference>
<dbReference type="InterPro" id="IPR000286">
    <property type="entry name" value="HDACs"/>
</dbReference>
<comment type="pathway">
    <text evidence="1">Ketone degradation; acetoin degradation.</text>
</comment>
<dbReference type="PRINTS" id="PR01270">
    <property type="entry name" value="HDASUPER"/>
</dbReference>
<dbReference type="STRING" id="1122622.GCA_000421185_01142"/>
<dbReference type="GO" id="GO:0004407">
    <property type="term" value="F:histone deacetylase activity"/>
    <property type="evidence" value="ECO:0007669"/>
    <property type="project" value="TreeGrafter"/>
</dbReference>
<dbReference type="InterPro" id="IPR037138">
    <property type="entry name" value="His_deacetylse_dom_sf"/>
</dbReference>
<dbReference type="Pfam" id="PF00850">
    <property type="entry name" value="Hist_deacetyl"/>
    <property type="match status" value="1"/>
</dbReference>
<evidence type="ECO:0000256" key="1">
    <source>
        <dbReference type="ARBA" id="ARBA00005101"/>
    </source>
</evidence>
<reference evidence="7" key="1">
    <citation type="submission" date="2017-08" db="EMBL/GenBank/DDBJ databases">
        <authorList>
            <person name="Varghese N."/>
            <person name="Submissions S."/>
        </authorList>
    </citation>
    <scope>NUCLEOTIDE SEQUENCE [LARGE SCALE GENOMIC DNA]</scope>
    <source>
        <strain evidence="7">USBA17B2</strain>
    </source>
</reference>
<protein>
    <recommendedName>
        <fullName evidence="3">Acetoin utilization protein AcuC</fullName>
    </recommendedName>
</protein>
<keyword evidence="4" id="KW-0006">Acetoin catabolism</keyword>
<name>A0A285VQL7_9MICO</name>
<dbReference type="InterPro" id="IPR023696">
    <property type="entry name" value="Ureohydrolase_dom_sf"/>
</dbReference>
<dbReference type="UniPathway" id="UPA00040"/>
<dbReference type="PANTHER" id="PTHR10625">
    <property type="entry name" value="HISTONE DEACETYLASE HDAC1-RELATED"/>
    <property type="match status" value="1"/>
</dbReference>
<dbReference type="InterPro" id="IPR023801">
    <property type="entry name" value="His_deacetylse_dom"/>
</dbReference>
<dbReference type="Gene3D" id="3.40.800.20">
    <property type="entry name" value="Histone deacetylase domain"/>
    <property type="match status" value="1"/>
</dbReference>
<gene>
    <name evidence="6" type="ORF">SAMN05421879_107139</name>
</gene>
<dbReference type="CDD" id="cd09994">
    <property type="entry name" value="HDAC_AcuC_like"/>
    <property type="match status" value="1"/>
</dbReference>
<proteinExistence type="inferred from homology"/>
<organism evidence="6 7">
    <name type="scientific">Ornithinimicrobium cerasi</name>
    <dbReference type="NCBI Taxonomy" id="2248773"/>
    <lineage>
        <taxon>Bacteria</taxon>
        <taxon>Bacillati</taxon>
        <taxon>Actinomycetota</taxon>
        <taxon>Actinomycetes</taxon>
        <taxon>Micrococcales</taxon>
        <taxon>Ornithinimicrobiaceae</taxon>
        <taxon>Ornithinimicrobium</taxon>
    </lineage>
</organism>
<evidence type="ECO:0000259" key="5">
    <source>
        <dbReference type="Pfam" id="PF00850"/>
    </source>
</evidence>
<comment type="similarity">
    <text evidence="2">Belongs to the histone deacetylase family.</text>
</comment>
<dbReference type="GO" id="GO:0040029">
    <property type="term" value="P:epigenetic regulation of gene expression"/>
    <property type="evidence" value="ECO:0007669"/>
    <property type="project" value="TreeGrafter"/>
</dbReference>
<evidence type="ECO:0000313" key="6">
    <source>
        <dbReference type="EMBL" id="SOC56359.1"/>
    </source>
</evidence>
<keyword evidence="7" id="KW-1185">Reference proteome</keyword>
<evidence type="ECO:0000256" key="3">
    <source>
        <dbReference type="ARBA" id="ARBA00020218"/>
    </source>
</evidence>
<evidence type="ECO:0000313" key="7">
    <source>
        <dbReference type="Proteomes" id="UP000219688"/>
    </source>
</evidence>
<evidence type="ECO:0000256" key="2">
    <source>
        <dbReference type="ARBA" id="ARBA00005947"/>
    </source>
</evidence>
<accession>A0A285VQL7</accession>
<dbReference type="GO" id="GO:0045150">
    <property type="term" value="P:acetoin catabolic process"/>
    <property type="evidence" value="ECO:0007669"/>
    <property type="project" value="UniProtKB-UniPathway"/>
</dbReference>
<dbReference type="InterPro" id="IPR003085">
    <property type="entry name" value="AcuC"/>
</dbReference>